<dbReference type="Gene3D" id="2.20.200.10">
    <property type="entry name" value="Outer membrane efflux proteins (OEP)"/>
    <property type="match status" value="1"/>
</dbReference>
<dbReference type="AlphaFoldDB" id="A0A1I2I546"/>
<feature type="compositionally biased region" description="Polar residues" evidence="3">
    <location>
        <begin position="1"/>
        <end position="12"/>
    </location>
</feature>
<dbReference type="InterPro" id="IPR003423">
    <property type="entry name" value="OMP_efflux"/>
</dbReference>
<keyword evidence="2" id="KW-0812">Transmembrane</keyword>
<keyword evidence="2" id="KW-0472">Membrane</keyword>
<comment type="subcellular location">
    <subcellularLocation>
        <location evidence="2">Cell outer membrane</location>
        <topology evidence="2">Lipid-anchor</topology>
    </subcellularLocation>
</comment>
<keyword evidence="2 4" id="KW-0449">Lipoprotein</keyword>
<dbReference type="SUPFAM" id="SSF56954">
    <property type="entry name" value="Outer membrane efflux proteins (OEP)"/>
    <property type="match status" value="1"/>
</dbReference>
<evidence type="ECO:0000256" key="3">
    <source>
        <dbReference type="SAM" id="MobiDB-lite"/>
    </source>
</evidence>
<dbReference type="PANTHER" id="PTHR30203">
    <property type="entry name" value="OUTER MEMBRANE CATION EFFLUX PROTEIN"/>
    <property type="match status" value="1"/>
</dbReference>
<dbReference type="STRING" id="1076937.SAMN04488120_10341"/>
<evidence type="ECO:0000256" key="2">
    <source>
        <dbReference type="RuleBase" id="RU362097"/>
    </source>
</evidence>
<evidence type="ECO:0000313" key="5">
    <source>
        <dbReference type="Proteomes" id="UP000199771"/>
    </source>
</evidence>
<proteinExistence type="inferred from homology"/>
<name>A0A1I2I546_9GAMM</name>
<dbReference type="InterPro" id="IPR010131">
    <property type="entry name" value="MdtP/NodT-like"/>
</dbReference>
<sequence>MSGTQTGFSKPTKSPHSHHAGDTFAWQDRRPRGLHGEPAIDDSGKMPAHTLLISLLVSAWLLAGCALTGEGDRTLQPTLPAQWSVEGSADGLVDLHPTQAAILSRWWQQFADPVLSALIADALDENLDLAAARAQLRAARAQRRLSGAALGPTVDVSASASHASTSGETGSAQRSRTLYSTGFDASWEIDLFGGLRQGVEAAQAEAEASLEDLRTVQVSLTAEVALAYVELRTAEQRLALAEDSLRVLRDGYDLARWRREAGLVSELDAAQARTQLEAASAALPSLRNTIAQAQNRLAVLLGRAPGELGTRLAATAQIPLATVAIATGIPADTLRQRPDVRAAERRVVAQVARLGQAQAARYPSLRLSGSIGLEALAIGGLGSAPASRSLLAAVTAPIFDAGRIRATIAVEDARLEQARLAYQAAVLTALREVEDALVSLASRAERRERLEQAVATARETRQLTEQRYASGLVDFLTVLDSQRTFLDLQDQLAVTTGELASAQIQLYKALGGGWTMTDPTDTAKPAS</sequence>
<dbReference type="GO" id="GO:0009279">
    <property type="term" value="C:cell outer membrane"/>
    <property type="evidence" value="ECO:0007669"/>
    <property type="project" value="UniProtKB-SubCell"/>
</dbReference>
<keyword evidence="2" id="KW-0564">Palmitate</keyword>
<feature type="region of interest" description="Disordered" evidence="3">
    <location>
        <begin position="1"/>
        <end position="41"/>
    </location>
</feature>
<dbReference type="EMBL" id="FOOC01000003">
    <property type="protein sequence ID" value="SFF37412.1"/>
    <property type="molecule type" value="Genomic_DNA"/>
</dbReference>
<protein>
    <submittedName>
        <fullName evidence="4">Efflux transporter, outer membrane factor (OMF) lipoprotein, NodT family</fullName>
    </submittedName>
</protein>
<keyword evidence="2" id="KW-1134">Transmembrane beta strand</keyword>
<evidence type="ECO:0000313" key="4">
    <source>
        <dbReference type="EMBL" id="SFF37412.1"/>
    </source>
</evidence>
<dbReference type="GO" id="GO:0015562">
    <property type="term" value="F:efflux transmembrane transporter activity"/>
    <property type="evidence" value="ECO:0007669"/>
    <property type="project" value="InterPro"/>
</dbReference>
<dbReference type="PANTHER" id="PTHR30203:SF31">
    <property type="entry name" value="RND EFFLUX SYSTEM, OUTER MEMBRANE LIPOPROTEIN, NODT"/>
    <property type="match status" value="1"/>
</dbReference>
<evidence type="ECO:0000256" key="1">
    <source>
        <dbReference type="ARBA" id="ARBA00007613"/>
    </source>
</evidence>
<dbReference type="Gene3D" id="1.20.1600.10">
    <property type="entry name" value="Outer membrane efflux proteins (OEP)"/>
    <property type="match status" value="1"/>
</dbReference>
<keyword evidence="5" id="KW-1185">Reference proteome</keyword>
<organism evidence="4 5">
    <name type="scientific">Fontimonas thermophila</name>
    <dbReference type="NCBI Taxonomy" id="1076937"/>
    <lineage>
        <taxon>Bacteria</taxon>
        <taxon>Pseudomonadati</taxon>
        <taxon>Pseudomonadota</taxon>
        <taxon>Gammaproteobacteria</taxon>
        <taxon>Nevskiales</taxon>
        <taxon>Nevskiaceae</taxon>
        <taxon>Fontimonas</taxon>
    </lineage>
</organism>
<dbReference type="Pfam" id="PF02321">
    <property type="entry name" value="OEP"/>
    <property type="match status" value="2"/>
</dbReference>
<reference evidence="4 5" key="1">
    <citation type="submission" date="2016-10" db="EMBL/GenBank/DDBJ databases">
        <authorList>
            <person name="de Groot N.N."/>
        </authorList>
    </citation>
    <scope>NUCLEOTIDE SEQUENCE [LARGE SCALE GENOMIC DNA]</scope>
    <source>
        <strain evidence="4 5">DSM 23609</strain>
    </source>
</reference>
<accession>A0A1I2I546</accession>
<dbReference type="Proteomes" id="UP000199771">
    <property type="component" value="Unassembled WGS sequence"/>
</dbReference>
<dbReference type="NCBIfam" id="TIGR01845">
    <property type="entry name" value="outer_NodT"/>
    <property type="match status" value="1"/>
</dbReference>
<gene>
    <name evidence="4" type="ORF">SAMN04488120_10341</name>
</gene>
<comment type="similarity">
    <text evidence="1 2">Belongs to the outer membrane factor (OMF) (TC 1.B.17) family.</text>
</comment>